<feature type="region of interest" description="Disordered" evidence="1">
    <location>
        <begin position="2460"/>
        <end position="2482"/>
    </location>
</feature>
<dbReference type="STRING" id="354355.SAMN05660816_04742"/>
<name>A0A1V9F368_9BACT</name>
<evidence type="ECO:0000256" key="1">
    <source>
        <dbReference type="SAM" id="MobiDB-lite"/>
    </source>
</evidence>
<dbReference type="RefSeq" id="WP_081197913.1">
    <property type="nucleotide sequence ID" value="NZ_FOCZ01000009.1"/>
</dbReference>
<dbReference type="OrthoDB" id="2972467at2"/>
<feature type="compositionally biased region" description="Polar residues" evidence="1">
    <location>
        <begin position="2461"/>
        <end position="2470"/>
    </location>
</feature>
<accession>A0A1V9F368</accession>
<dbReference type="InterPro" id="IPR050708">
    <property type="entry name" value="T6SS_VgrG/RHS"/>
</dbReference>
<organism evidence="2 3">
    <name type="scientific">Niastella yeongjuensis</name>
    <dbReference type="NCBI Taxonomy" id="354355"/>
    <lineage>
        <taxon>Bacteria</taxon>
        <taxon>Pseudomonadati</taxon>
        <taxon>Bacteroidota</taxon>
        <taxon>Chitinophagia</taxon>
        <taxon>Chitinophagales</taxon>
        <taxon>Chitinophagaceae</taxon>
        <taxon>Niastella</taxon>
    </lineage>
</organism>
<dbReference type="PANTHER" id="PTHR32305:SF15">
    <property type="entry name" value="PROTEIN RHSA-RELATED"/>
    <property type="match status" value="1"/>
</dbReference>
<dbReference type="InterPro" id="IPR022385">
    <property type="entry name" value="Rhs_assc_core"/>
</dbReference>
<protein>
    <submittedName>
        <fullName evidence="2">Uncharacterized protein</fullName>
    </submittedName>
</protein>
<evidence type="ECO:0000313" key="2">
    <source>
        <dbReference type="EMBL" id="OQP52818.1"/>
    </source>
</evidence>
<dbReference type="Proteomes" id="UP000192610">
    <property type="component" value="Unassembled WGS sequence"/>
</dbReference>
<proteinExistence type="predicted"/>
<reference evidence="3" key="1">
    <citation type="submission" date="2016-04" db="EMBL/GenBank/DDBJ databases">
        <authorList>
            <person name="Chen L."/>
            <person name="Zhuang W."/>
            <person name="Wang G."/>
        </authorList>
    </citation>
    <scope>NUCLEOTIDE SEQUENCE [LARGE SCALE GENOMIC DNA]</scope>
    <source>
        <strain evidence="3">17621</strain>
    </source>
</reference>
<evidence type="ECO:0000313" key="3">
    <source>
        <dbReference type="Proteomes" id="UP000192610"/>
    </source>
</evidence>
<gene>
    <name evidence="2" type="ORF">A4H97_24270</name>
</gene>
<dbReference type="PANTHER" id="PTHR32305">
    <property type="match status" value="1"/>
</dbReference>
<dbReference type="Gene3D" id="2.180.10.10">
    <property type="entry name" value="RHS repeat-associated core"/>
    <property type="match status" value="1"/>
</dbReference>
<sequence length="2482" mass="280316">MVYWSPQRVADEYDLEWTYVDSAALDNYKKSGDPSHFDPKKIFPGNATRVSLAKERYLIPLLFEGSGTLFFRVRAVQVKQNGQRIESVWSSDYSTGLGEYNFRGHDTTLNWQASTSFAEEGKRKSVVQYFDGSLKSRQTVTKDNTTDTTIIAETFYDNQGRAVIQVMPAPSLSSMIKYTPAFNQLNGAEYAKDAYDGLLADTCKCRQGAPVMDTDKGAARYYSPNNPMAASSYHKYIPDAKGFAFAETRYTPDNTGRISIQGGVADTFQIGRRHETIYTYNAADQEELDALFGTEAGNSSHYFKNTVQDANGQVSISYVDMHGRTIATALAGKPLTKLDTLAAKKSIWITKKLLDSNSNVVKGMVIESSKGLVVTETGDHHFKYSLLPDSVRITDCHDSTICYDCIYDLEITISEECNDTSKLVGNPIIITRTNNHIDNICDSLAHLPVVDTTLVLPVGSYLVTKKLTINRQAMDYYRDSIFLVRNSCHTLEQIIQQQKELLRTAISCETVCDSCDNLGLQRDIRQQMLADVTPPFGQYANPDSIDQFSVFWTSGIDPEPAYKIVSGDYTDGNGISDPLHPKTLNQASFVNEFKSSWAETLLLLHPEYPKLLKLEQLAASNNWDVRFQNTPTFQAAVDSGFLNPGDFATHPAGSNFNYIAAHGDPLFGMIADSFKVHMQDSLLEKAHDTSNNAISMWSLATIMAHCPDRDNSCLYRYKSMDSAFAIGAGCSADQDIAWQYFREMYLQEKREIITQVLNEAQRQPGNRFPDLKELVDNHTPNFFDPAMPPPHLEDMPDGEARGQDSLNTFINDNCTAYVNQWWQELKPCDLNTDDSLWIMPKLIEVCRQGGDAEHLFGASTVKPTSTYTYRSFEEVIKAYRTITGKSYDATCNVYLISAPLPYDQQPVYYDKPVYQKPDSCECTTIGELYNQYQAANKDSSFSDYLYRTTGARIYQGVLDTLRMACSGQINCSFLKEPVTLPPVLQCGVKEVCAGCQQVNTLYKRYIAEFPNAIPQYDDTDSLQHVRNQLFGQYMNTHLGFGKSTTEYLAFMDICEITRGAQVYNSNEDSILLYVKNEFLNEYFNYGRKYDSDGSDTNTIKFDFHGSINNTGVPHKDIIRNGLMQYPDTLIPARPHGFVDMDLVRSRDSACIGGYMNMQIRMKDSIGSWETNHGFVLDLGFSTSGNKRYYINFDHFDTHWNYIQAIGGSALVFDLAGFQQNFNGWHTLNFEVVDSLVKFYYDGDLKQTVTFPGVFRERFYGYTFEPRADSNLAPQVDYIKCYDRNGKVFYFEDFNDRTSPSVFEQYIQCPRQPCTTAFTAYYNQQRQTSYSWLQLDSIYGVHNISLRFCDSTNLTLCGKTGPVFAPVVVPQHAACDDTTLFANSTGTLIQDAYRDSLINSFNDRYLAKCLSARYHETFTLEQRISEYHYTLYYYDQAGNLLKTIPPAGVDVSKFAWASAWRDSVTTARRNRQWLTPHHTQPTQYRYNTLNQVVAQQSPDGGLSEFWYDRLGRLVVSRNARQKGASASEEGRLYSYTQYDTLGRITEVGQVSNTSGNGAMTDAISRDPNLLSSWLLTLTNRRGQITNTVYDLPYPFDGGDPRQVIEQKNLRNRVSYTTITDTGTSNAFNQGTFYTYDILGNVDHLLQDYGHSGYKPNVMNKLGNRWKKVSYQYDLISGKVNMVMYQHDWDDGFFHRYSYDAENRLTLVETSRDSLIWEKDARYEYYRHGPLARVTLGDQQVQGIDYAYTLQGWLKGINSTSGTDSFDMGGDGRTSSLNRYTARDAIGLTLNYFANDYTAINGQPFPGYSAYLPSGAYRPLYNGNISSSSVYQKKFDYDNSPGGPLIFYNYRYDQLNRLTGQDAYNGFSADSNSWKNIAVMGENLKERITYDGNGNILKYLRKSIEGADAFMDSLNYFYYSGTNKLRRITDSIPANTYTSKQDNLILDIDGQLDSNYCYDAIGNLIKDRLEQITSIKWNVYGKIQEINRVATTEVPVTNIKYSYDALGNRISQIVTTTDNKYYTWYVRDAQGNILSTYTAEGDDEDLENLPFKHAENFLYGSSRLGSMAVGEPMTGSPSPMQYYYHNKYYGRGYKQYELTNHLGNVLATVSDRKFGVSSGGSSLIDYYEPDIVTAQDYYPFGMMSRVALPNNDVPYKFGFNGKMNDNEVKGLGNQIDYGARISDPRTGGRFFSIDPLARTFPYYSPYQFSGNNPIRYIDLDGAEQFDPQSVPKGVAHLSMATAPGVVQQTKSVQIGNYELRGVVGENGEAYWIARYHYKEGRFKGMYNDEWVVGTDGVKVLAKDPEGYHNRSEWIGEFGGKPFNVKSIVSGWKEIVSNPVNWVAGAGIFAGSFGSITKLKPSLIRFSQRTVNGAVLEDVAESMKANGWKGEAIDVVKMEDGIYTSFDNKRLLSAKSTETDVIAIVHDYTETLDDAMKQRIKGQYGVDAETWGDAVKLRVKNQGKKFSTANPNGSFDLPEAKSKKQ</sequence>
<keyword evidence="3" id="KW-1185">Reference proteome</keyword>
<dbReference type="NCBIfam" id="TIGR03696">
    <property type="entry name" value="Rhs_assc_core"/>
    <property type="match status" value="1"/>
</dbReference>
<dbReference type="EMBL" id="LVXG01000007">
    <property type="protein sequence ID" value="OQP52818.1"/>
    <property type="molecule type" value="Genomic_DNA"/>
</dbReference>
<comment type="caution">
    <text evidence="2">The sequence shown here is derived from an EMBL/GenBank/DDBJ whole genome shotgun (WGS) entry which is preliminary data.</text>
</comment>